<dbReference type="EMBL" id="LCKT01000032">
    <property type="protein sequence ID" value="KKU03882.1"/>
    <property type="molecule type" value="Genomic_DNA"/>
</dbReference>
<name>A0A0G1M702_9BACT</name>
<reference evidence="1 2" key="1">
    <citation type="journal article" date="2015" name="Nature">
        <title>rRNA introns, odd ribosomes, and small enigmatic genomes across a large radiation of phyla.</title>
        <authorList>
            <person name="Brown C.T."/>
            <person name="Hug L.A."/>
            <person name="Thomas B.C."/>
            <person name="Sharon I."/>
            <person name="Castelle C.J."/>
            <person name="Singh A."/>
            <person name="Wilkins M.J."/>
            <person name="Williams K.H."/>
            <person name="Banfield J.F."/>
        </authorList>
    </citation>
    <scope>NUCLEOTIDE SEQUENCE [LARGE SCALE GENOMIC DNA]</scope>
</reference>
<evidence type="ECO:0000313" key="1">
    <source>
        <dbReference type="EMBL" id="KKU03882.1"/>
    </source>
</evidence>
<protein>
    <submittedName>
        <fullName evidence="1">Uncharacterized protein</fullName>
    </submittedName>
</protein>
<sequence>MTVIGLGRPAKTKSAFGVDSAGANSFVPWISSRLGRPAKTKSAFGVDSAGASCIYCCLIPHLIIVTRGVRCAGPWSTSITGKVVKNTNRRTTCHPRSDPHGRTRKGCCITSVSPSKFYGRRVAATSCAYDILSGSSARSSRATSRHRNALSRILSPLRGLCAGNWLVSTETRKRQNASGGNDPEYKNKARQKMRALQAAEDTAQAQEGVPNLLFYTS</sequence>
<dbReference type="Proteomes" id="UP000034696">
    <property type="component" value="Unassembled WGS sequence"/>
</dbReference>
<accession>A0A0G1M702</accession>
<gene>
    <name evidence="1" type="ORF">UX06_C0032G0022</name>
</gene>
<comment type="caution">
    <text evidence="1">The sequence shown here is derived from an EMBL/GenBank/DDBJ whole genome shotgun (WGS) entry which is preliminary data.</text>
</comment>
<proteinExistence type="predicted"/>
<dbReference type="AlphaFoldDB" id="A0A0G1M702"/>
<organism evidence="1 2">
    <name type="scientific">Candidatus Giovannonibacteria bacterium GW2011_GWA2_45_21</name>
    <dbReference type="NCBI Taxonomy" id="1618649"/>
    <lineage>
        <taxon>Bacteria</taxon>
        <taxon>Candidatus Giovannoniibacteriota</taxon>
    </lineage>
</organism>
<evidence type="ECO:0000313" key="2">
    <source>
        <dbReference type="Proteomes" id="UP000034696"/>
    </source>
</evidence>